<evidence type="ECO:0000313" key="1">
    <source>
        <dbReference type="EMBL" id="KAK9027322.1"/>
    </source>
</evidence>
<gene>
    <name evidence="1" type="ORF">V6N11_067160</name>
</gene>
<organism evidence="1 2">
    <name type="scientific">Hibiscus sabdariffa</name>
    <name type="common">roselle</name>
    <dbReference type="NCBI Taxonomy" id="183260"/>
    <lineage>
        <taxon>Eukaryota</taxon>
        <taxon>Viridiplantae</taxon>
        <taxon>Streptophyta</taxon>
        <taxon>Embryophyta</taxon>
        <taxon>Tracheophyta</taxon>
        <taxon>Spermatophyta</taxon>
        <taxon>Magnoliopsida</taxon>
        <taxon>eudicotyledons</taxon>
        <taxon>Gunneridae</taxon>
        <taxon>Pentapetalae</taxon>
        <taxon>rosids</taxon>
        <taxon>malvids</taxon>
        <taxon>Malvales</taxon>
        <taxon>Malvaceae</taxon>
        <taxon>Malvoideae</taxon>
        <taxon>Hibiscus</taxon>
    </lineage>
</organism>
<accession>A0ABR2SQV6</accession>
<keyword evidence="2" id="KW-1185">Reference proteome</keyword>
<dbReference type="EMBL" id="JBBPBN010000012">
    <property type="protein sequence ID" value="KAK9027322.1"/>
    <property type="molecule type" value="Genomic_DNA"/>
</dbReference>
<proteinExistence type="predicted"/>
<reference evidence="1 2" key="1">
    <citation type="journal article" date="2024" name="G3 (Bethesda)">
        <title>Genome assembly of Hibiscus sabdariffa L. provides insights into metabolisms of medicinal natural products.</title>
        <authorList>
            <person name="Kim T."/>
        </authorList>
    </citation>
    <scope>NUCLEOTIDE SEQUENCE [LARGE SCALE GENOMIC DNA]</scope>
    <source>
        <strain evidence="1">TK-2024</strain>
        <tissue evidence="1">Old leaves</tissue>
    </source>
</reference>
<evidence type="ECO:0000313" key="2">
    <source>
        <dbReference type="Proteomes" id="UP001396334"/>
    </source>
</evidence>
<sequence length="168" mass="19055">MRSCFAVFYPVFKSVSQLREKAEASSIAENRFDRVSNGIVDALKDHEDILEMGGVGKILSLLIFRLRPRWLLIVLLCFQLIHALLSSLPSLELPFCPWLIVKHQALRMSSFAFPNIPRDPPGNSPPSKMLKLYLLCLCNQTIKVTVKLPPRQGFFNEFIGIADSVQRI</sequence>
<protein>
    <submittedName>
        <fullName evidence="1">Uncharacterized protein</fullName>
    </submittedName>
</protein>
<name>A0ABR2SQV6_9ROSI</name>
<dbReference type="Proteomes" id="UP001396334">
    <property type="component" value="Unassembled WGS sequence"/>
</dbReference>
<comment type="caution">
    <text evidence="1">The sequence shown here is derived from an EMBL/GenBank/DDBJ whole genome shotgun (WGS) entry which is preliminary data.</text>
</comment>